<keyword evidence="2" id="KW-1185">Reference proteome</keyword>
<dbReference type="AlphaFoldDB" id="A0A2S0I4H8"/>
<accession>A0A2S0I4H8</accession>
<dbReference type="InterPro" id="IPR021558">
    <property type="entry name" value="MazE-like"/>
</dbReference>
<dbReference type="Proteomes" id="UP000239477">
    <property type="component" value="Chromosome"/>
</dbReference>
<evidence type="ECO:0008006" key="3">
    <source>
        <dbReference type="Google" id="ProtNLM"/>
    </source>
</evidence>
<sequence length="71" mass="8260">MKINARVQKHRDARRMAGLRPVQIWVPDTRRPGFVEECRRQSLAIASSDKADKQLERLMDEAAADVVRWTK</sequence>
<protein>
    <recommendedName>
        <fullName evidence="3">DUF3018 family protein</fullName>
    </recommendedName>
</protein>
<dbReference type="EMBL" id="CP023270">
    <property type="protein sequence ID" value="AVJ26940.1"/>
    <property type="molecule type" value="Genomic_DNA"/>
</dbReference>
<organism evidence="1 2">
    <name type="scientific">Achromobacter spanius</name>
    <dbReference type="NCBI Taxonomy" id="217203"/>
    <lineage>
        <taxon>Bacteria</taxon>
        <taxon>Pseudomonadati</taxon>
        <taxon>Pseudomonadota</taxon>
        <taxon>Betaproteobacteria</taxon>
        <taxon>Burkholderiales</taxon>
        <taxon>Alcaligenaceae</taxon>
        <taxon>Achromobacter</taxon>
    </lineage>
</organism>
<name>A0A2S0I4H8_9BURK</name>
<reference evidence="1 2" key="1">
    <citation type="submission" date="2017-09" db="EMBL/GenBank/DDBJ databases">
        <title>Genomic, metabolic, and phenotypic characteristics of bacterial isolates from the natural microbiome of the model nematode Caenorhabditis elegans.</title>
        <authorList>
            <person name="Zimmermann J."/>
            <person name="Obeng N."/>
            <person name="Yang W."/>
            <person name="Obeng O."/>
            <person name="Kissoyan K."/>
            <person name="Pees B."/>
            <person name="Dirksen P."/>
            <person name="Hoppner M."/>
            <person name="Franke A."/>
            <person name="Rosenstiel P."/>
            <person name="Leippe M."/>
            <person name="Dierking K."/>
            <person name="Kaleta C."/>
            <person name="Schulenburg H."/>
        </authorList>
    </citation>
    <scope>NUCLEOTIDE SEQUENCE [LARGE SCALE GENOMIC DNA]</scope>
    <source>
        <strain evidence="1 2">MYb73</strain>
    </source>
</reference>
<proteinExistence type="predicted"/>
<dbReference type="OrthoDB" id="3734119at2"/>
<evidence type="ECO:0000313" key="2">
    <source>
        <dbReference type="Proteomes" id="UP000239477"/>
    </source>
</evidence>
<dbReference type="RefSeq" id="WP_105237911.1">
    <property type="nucleotide sequence ID" value="NZ_CP023270.1"/>
</dbReference>
<gene>
    <name evidence="1" type="ORF">CLM73_07270</name>
</gene>
<evidence type="ECO:0000313" key="1">
    <source>
        <dbReference type="EMBL" id="AVJ26940.1"/>
    </source>
</evidence>
<dbReference type="Pfam" id="PF11455">
    <property type="entry name" value="MazE-like"/>
    <property type="match status" value="1"/>
</dbReference>